<dbReference type="EMBL" id="JXCE01000192">
    <property type="protein sequence ID" value="KPA39462.1"/>
    <property type="molecule type" value="Genomic_DNA"/>
</dbReference>
<dbReference type="InterPro" id="IPR006671">
    <property type="entry name" value="Cyclin_N"/>
</dbReference>
<dbReference type="PANTHER" id="PTHR10177">
    <property type="entry name" value="CYCLINS"/>
    <property type="match status" value="1"/>
</dbReference>
<dbReference type="InterPro" id="IPR036915">
    <property type="entry name" value="Cyclin-like_sf"/>
</dbReference>
<evidence type="ECO:0000256" key="5">
    <source>
        <dbReference type="RuleBase" id="RU000383"/>
    </source>
</evidence>
<evidence type="ECO:0000313" key="8">
    <source>
        <dbReference type="EMBL" id="KPA39462.1"/>
    </source>
</evidence>
<proteinExistence type="inferred from homology"/>
<evidence type="ECO:0000256" key="3">
    <source>
        <dbReference type="ARBA" id="ARBA00023127"/>
    </source>
</evidence>
<dbReference type="PROSITE" id="PS00292">
    <property type="entry name" value="CYCLINS"/>
    <property type="match status" value="1"/>
</dbReference>
<evidence type="ECO:0000256" key="2">
    <source>
        <dbReference type="ARBA" id="ARBA00022618"/>
    </source>
</evidence>
<dbReference type="CDD" id="cd20559">
    <property type="entry name" value="CYCLIN_ScCLN_like"/>
    <property type="match status" value="1"/>
</dbReference>
<dbReference type="InterPro" id="IPR046965">
    <property type="entry name" value="Cyclin_A/B-like"/>
</dbReference>
<feature type="domain" description="Cyclin-like" evidence="6">
    <location>
        <begin position="59"/>
        <end position="145"/>
    </location>
</feature>
<dbReference type="AlphaFoldDB" id="A0A0M9ETP4"/>
<dbReference type="PIRSF" id="PIRSF001771">
    <property type="entry name" value="Cyclin_A_B_D_E"/>
    <property type="match status" value="1"/>
</dbReference>
<protein>
    <submittedName>
        <fullName evidence="8">Cyclin containing protein</fullName>
    </submittedName>
</protein>
<feature type="domain" description="Cyclin C-terminal" evidence="7">
    <location>
        <begin position="150"/>
        <end position="260"/>
    </location>
</feature>
<dbReference type="GO" id="GO:0044772">
    <property type="term" value="P:mitotic cell cycle phase transition"/>
    <property type="evidence" value="ECO:0007669"/>
    <property type="project" value="InterPro"/>
</dbReference>
<dbReference type="InterPro" id="IPR039361">
    <property type="entry name" value="Cyclin"/>
</dbReference>
<name>A0A0M9ETP4_FUSLA</name>
<reference evidence="8 9" key="1">
    <citation type="submission" date="2015-04" db="EMBL/GenBank/DDBJ databases">
        <title>The draft genome sequence of Fusarium langsethiae, a T-2/HT-2 mycotoxin producer.</title>
        <authorList>
            <person name="Lysoe E."/>
            <person name="Divon H.H."/>
            <person name="Terzi V."/>
            <person name="Orru L."/>
            <person name="Lamontanara A."/>
            <person name="Kolseth A.-K."/>
            <person name="Frandsen R.J."/>
            <person name="Nielsen K."/>
            <person name="Thrane U."/>
        </authorList>
    </citation>
    <scope>NUCLEOTIDE SEQUENCE [LARGE SCALE GENOMIC DNA]</scope>
    <source>
        <strain evidence="8 9">Fl201059</strain>
    </source>
</reference>
<dbReference type="InterPro" id="IPR048258">
    <property type="entry name" value="Cyclins_cyclin-box"/>
</dbReference>
<dbReference type="SUPFAM" id="SSF47954">
    <property type="entry name" value="Cyclin-like"/>
    <property type="match status" value="2"/>
</dbReference>
<dbReference type="Pfam" id="PF00134">
    <property type="entry name" value="Cyclin_N"/>
    <property type="match status" value="1"/>
</dbReference>
<feature type="domain" description="Cyclin-like" evidence="6">
    <location>
        <begin position="158"/>
        <end position="240"/>
    </location>
</feature>
<keyword evidence="4" id="KW-0131">Cell cycle</keyword>
<dbReference type="InterPro" id="IPR004367">
    <property type="entry name" value="Cyclin_C-dom"/>
</dbReference>
<evidence type="ECO:0000313" key="9">
    <source>
        <dbReference type="Proteomes" id="UP000037904"/>
    </source>
</evidence>
<dbReference type="Gene3D" id="1.10.472.10">
    <property type="entry name" value="Cyclin-like"/>
    <property type="match status" value="2"/>
</dbReference>
<evidence type="ECO:0000259" key="7">
    <source>
        <dbReference type="SMART" id="SM01332"/>
    </source>
</evidence>
<dbReference type="GO" id="GO:0044843">
    <property type="term" value="P:cell cycle G1/S phase transition"/>
    <property type="evidence" value="ECO:0007669"/>
    <property type="project" value="UniProtKB-ARBA"/>
</dbReference>
<evidence type="ECO:0000259" key="6">
    <source>
        <dbReference type="SMART" id="SM00385"/>
    </source>
</evidence>
<keyword evidence="3 5" id="KW-0195">Cyclin</keyword>
<comment type="caution">
    <text evidence="8">The sequence shown here is derived from an EMBL/GenBank/DDBJ whole genome shotgun (WGS) entry which is preliminary data.</text>
</comment>
<comment type="similarity">
    <text evidence="1 5">Belongs to the cyclin family.</text>
</comment>
<dbReference type="SMART" id="SM01332">
    <property type="entry name" value="Cyclin_C"/>
    <property type="match status" value="1"/>
</dbReference>
<dbReference type="Pfam" id="PF02984">
    <property type="entry name" value="Cyclin_C"/>
    <property type="match status" value="1"/>
</dbReference>
<dbReference type="GO" id="GO:0051726">
    <property type="term" value="P:regulation of cell cycle"/>
    <property type="evidence" value="ECO:0007669"/>
    <property type="project" value="UniProtKB-ARBA"/>
</dbReference>
<dbReference type="GO" id="GO:0016538">
    <property type="term" value="F:cyclin-dependent protein serine/threonine kinase regulator activity"/>
    <property type="evidence" value="ECO:0007669"/>
    <property type="project" value="InterPro"/>
</dbReference>
<dbReference type="SMART" id="SM00385">
    <property type="entry name" value="CYCLIN"/>
    <property type="match status" value="2"/>
</dbReference>
<organism evidence="8 9">
    <name type="scientific">Fusarium langsethiae</name>
    <dbReference type="NCBI Taxonomy" id="179993"/>
    <lineage>
        <taxon>Eukaryota</taxon>
        <taxon>Fungi</taxon>
        <taxon>Dikarya</taxon>
        <taxon>Ascomycota</taxon>
        <taxon>Pezizomycotina</taxon>
        <taxon>Sordariomycetes</taxon>
        <taxon>Hypocreomycetidae</taxon>
        <taxon>Hypocreales</taxon>
        <taxon>Nectriaceae</taxon>
        <taxon>Fusarium</taxon>
    </lineage>
</organism>
<accession>A0A0M9ETP4</accession>
<sequence>MVRQGQDIANEQLSSQTGFACLEDVMQHMEQMENVTLPDVSLIDEQNEIKWYMRPILIDFLIEVHGVLDLLPQTLFLSVNILDRYCSRRVVYKRHYQLLGCTALFIAAKCVDEKNRVPQISQLHDLCDGLYQTTMFTQMEIHVLNTLDWIVSHPTVDFFCQMMVVEEGYDQEVAHMAAYLCEVALYHREFVSAKPSIVSRCSLRLARAILGRIQLLDGDWQNTENEALNDLQRYAGQASHALVRKYSTSEFPEVSKKLDELVARHAHIPCSPHDASTLCEKSALQTGNHSLV</sequence>
<evidence type="ECO:0000256" key="4">
    <source>
        <dbReference type="ARBA" id="ARBA00023306"/>
    </source>
</evidence>
<keyword evidence="9" id="KW-1185">Reference proteome</keyword>
<dbReference type="FunFam" id="1.10.472.10:FF:000010">
    <property type="entry name" value="G1/S-specific cyclin Cln1"/>
    <property type="match status" value="1"/>
</dbReference>
<gene>
    <name evidence="8" type="ORF">FLAG1_07682</name>
</gene>
<dbReference type="GO" id="GO:0051301">
    <property type="term" value="P:cell division"/>
    <property type="evidence" value="ECO:0007669"/>
    <property type="project" value="UniProtKB-KW"/>
</dbReference>
<dbReference type="Proteomes" id="UP000037904">
    <property type="component" value="Unassembled WGS sequence"/>
</dbReference>
<dbReference type="InterPro" id="IPR013763">
    <property type="entry name" value="Cyclin-like_dom"/>
</dbReference>
<keyword evidence="2" id="KW-0132">Cell division</keyword>
<evidence type="ECO:0000256" key="1">
    <source>
        <dbReference type="ARBA" id="ARBA00008742"/>
    </source>
</evidence>
<dbReference type="CDD" id="cd20537">
    <property type="entry name" value="CYCLIN_CCNO-like_rpt2"/>
    <property type="match status" value="1"/>
</dbReference>